<name>A0ABP9S1A4_9ACTN</name>
<evidence type="ECO:0000259" key="2">
    <source>
        <dbReference type="Pfam" id="PF03795"/>
    </source>
</evidence>
<dbReference type="PANTHER" id="PTHR33606">
    <property type="entry name" value="PROTEIN YCII"/>
    <property type="match status" value="1"/>
</dbReference>
<gene>
    <name evidence="3" type="ORF">GCM10023322_43350</name>
</gene>
<sequence>MRTRDAHLALGDEMVAAGRMRYGGAILDASGNMTGSMLVLDMADRAEVDAWLAVEPYLTGDVWRRVEVLPFRVGPSFVGLHP</sequence>
<dbReference type="InterPro" id="IPR011008">
    <property type="entry name" value="Dimeric_a/b-barrel"/>
</dbReference>
<evidence type="ECO:0000313" key="4">
    <source>
        <dbReference type="Proteomes" id="UP001501570"/>
    </source>
</evidence>
<dbReference type="Proteomes" id="UP001501570">
    <property type="component" value="Unassembled WGS sequence"/>
</dbReference>
<accession>A0ABP9S1A4</accession>
<evidence type="ECO:0000313" key="3">
    <source>
        <dbReference type="EMBL" id="GAA5189806.1"/>
    </source>
</evidence>
<comment type="caution">
    <text evidence="3">The sequence shown here is derived from an EMBL/GenBank/DDBJ whole genome shotgun (WGS) entry which is preliminary data.</text>
</comment>
<dbReference type="Gene3D" id="3.30.70.1060">
    <property type="entry name" value="Dimeric alpha+beta barrel"/>
    <property type="match status" value="1"/>
</dbReference>
<dbReference type="InterPro" id="IPR051807">
    <property type="entry name" value="Sec-metab_biosynth-assoc"/>
</dbReference>
<dbReference type="PANTHER" id="PTHR33606:SF3">
    <property type="entry name" value="PROTEIN YCII"/>
    <property type="match status" value="1"/>
</dbReference>
<comment type="similarity">
    <text evidence="1">Belongs to the YciI family.</text>
</comment>
<keyword evidence="4" id="KW-1185">Reference proteome</keyword>
<reference evidence="4" key="1">
    <citation type="journal article" date="2019" name="Int. J. Syst. Evol. Microbiol.">
        <title>The Global Catalogue of Microorganisms (GCM) 10K type strain sequencing project: providing services to taxonomists for standard genome sequencing and annotation.</title>
        <authorList>
            <consortium name="The Broad Institute Genomics Platform"/>
            <consortium name="The Broad Institute Genome Sequencing Center for Infectious Disease"/>
            <person name="Wu L."/>
            <person name="Ma J."/>
        </authorList>
    </citation>
    <scope>NUCLEOTIDE SEQUENCE [LARGE SCALE GENOMIC DNA]</scope>
    <source>
        <strain evidence="4">JCM 18304</strain>
    </source>
</reference>
<dbReference type="SUPFAM" id="SSF54909">
    <property type="entry name" value="Dimeric alpha+beta barrel"/>
    <property type="match status" value="1"/>
</dbReference>
<dbReference type="Pfam" id="PF03795">
    <property type="entry name" value="YCII"/>
    <property type="match status" value="1"/>
</dbReference>
<protein>
    <recommendedName>
        <fullName evidence="2">YCII-related domain-containing protein</fullName>
    </recommendedName>
</protein>
<evidence type="ECO:0000256" key="1">
    <source>
        <dbReference type="ARBA" id="ARBA00007689"/>
    </source>
</evidence>
<dbReference type="EMBL" id="BAABJQ010000013">
    <property type="protein sequence ID" value="GAA5189806.1"/>
    <property type="molecule type" value="Genomic_DNA"/>
</dbReference>
<dbReference type="InterPro" id="IPR005545">
    <property type="entry name" value="YCII"/>
</dbReference>
<organism evidence="3 4">
    <name type="scientific">Rugosimonospora acidiphila</name>
    <dbReference type="NCBI Taxonomy" id="556531"/>
    <lineage>
        <taxon>Bacteria</taxon>
        <taxon>Bacillati</taxon>
        <taxon>Actinomycetota</taxon>
        <taxon>Actinomycetes</taxon>
        <taxon>Micromonosporales</taxon>
        <taxon>Micromonosporaceae</taxon>
        <taxon>Rugosimonospora</taxon>
    </lineage>
</organism>
<proteinExistence type="inferred from homology"/>
<feature type="domain" description="YCII-related" evidence="2">
    <location>
        <begin position="3"/>
        <end position="72"/>
    </location>
</feature>